<dbReference type="InterPro" id="IPR013087">
    <property type="entry name" value="Znf_C2H2_type"/>
</dbReference>
<dbReference type="PROSITE" id="PS00028">
    <property type="entry name" value="ZINC_FINGER_C2H2_1"/>
    <property type="match status" value="1"/>
</dbReference>
<name>A0A074YQG6_AURSE</name>
<dbReference type="InParanoid" id="A0A074YQG6"/>
<feature type="compositionally biased region" description="Acidic residues" evidence="2">
    <location>
        <begin position="824"/>
        <end position="834"/>
    </location>
</feature>
<dbReference type="InterPro" id="IPR036770">
    <property type="entry name" value="Ankyrin_rpt-contain_sf"/>
</dbReference>
<dbReference type="RefSeq" id="XP_013344869.1">
    <property type="nucleotide sequence ID" value="XM_013489415.1"/>
</dbReference>
<feature type="repeat" description="ANK" evidence="1">
    <location>
        <begin position="468"/>
        <end position="500"/>
    </location>
</feature>
<dbReference type="Pfam" id="PF00023">
    <property type="entry name" value="Ank"/>
    <property type="match status" value="1"/>
</dbReference>
<gene>
    <name evidence="4" type="ORF">AUEXF2481DRAFT_28295</name>
</gene>
<dbReference type="HOGENOM" id="CLU_336147_0_0_1"/>
<dbReference type="OrthoDB" id="3777207at2759"/>
<keyword evidence="5" id="KW-1185">Reference proteome</keyword>
<dbReference type="PROSITE" id="PS50297">
    <property type="entry name" value="ANK_REP_REGION"/>
    <property type="match status" value="1"/>
</dbReference>
<proteinExistence type="predicted"/>
<keyword evidence="1" id="KW-0040">ANK repeat</keyword>
<dbReference type="GeneID" id="25363685"/>
<accession>A0A074YQG6</accession>
<dbReference type="STRING" id="1043005.A0A074YQG6"/>
<evidence type="ECO:0000313" key="4">
    <source>
        <dbReference type="EMBL" id="KEQ96332.1"/>
    </source>
</evidence>
<evidence type="ECO:0000256" key="1">
    <source>
        <dbReference type="PROSITE-ProRule" id="PRU00023"/>
    </source>
</evidence>
<sequence>MVDTPYVPQSLFQCPSDLCLEFFPNTDHFFAHWSAHGGCPKCSVQSGGKYNLRVHWMRVHYKDLPFPTDFPGLSDEFKDCQACSDKNVLDVDKHNHVRKKGHPMGLTHLVSASQWTRKPVDEVRSEAAANDTPPPPYLSDVIVSNTALKSRLADATSLFPNVNVPSVDVNGDLMTGESSPDSPNPALLTSSFLNATLDWNRNTATGNAQVLHSSGHALEISDLIRNRISELSDDMEVSEPSIALNQGPGNDLVEDSSDDRLIRPPKRPLAGEDQQFSRPPHRIKIIHTSTTEHLADQDVGQDLRSVPHEGAYVNNTYAIQGADDTKAQGLWCYRVLGEVPINSHQVQRRSYSFSHPSFRVDLRSELTIAVKKLQPTIHRDASERHKLQKWIRRVRTVPCKLQSETINVFNIKDKTTWLDGERTLKTWIYYKIIDDDSAVFEFCRRGNYDDLNKALSTGGATVYDVNSDGMTLFHVAAEFCQPEICKLLLEKGANICGRDWTRRQRTAFGCVCDPEKERTHVDAHRMLETFRVLLDHGHDIIVSHEVDSDIIRLCVSVEMLESQASIRAVATIFNNYLDSSSCEGLFPELDTHDSTQDLLSWWQGEIMPVLEHHTLDEDQLLDILSKNSLRTLQTYLLRDVKSVQEHDSIYAPSPFTNDLLHAVGDLNFRVPFQYRDECSNDISLLELSSQSIMSWTYLQSVLEHAEISWPALIEDELRLPHCPWSAPFLIDLSRINADTYFEDLRERCPKLMIWYSQQFDHESLDDVLEWQSIMAALKQGQSFKSVHETIICNLERFNRLLEQQAEMSDGDSDTSDSVDGNDSGNDDDDDEHIDDDICRPSTRWRFWI</sequence>
<organism evidence="4 5">
    <name type="scientific">Aureobasidium subglaciale (strain EXF-2481)</name>
    <name type="common">Aureobasidium pullulans var. subglaciale</name>
    <dbReference type="NCBI Taxonomy" id="1043005"/>
    <lineage>
        <taxon>Eukaryota</taxon>
        <taxon>Fungi</taxon>
        <taxon>Dikarya</taxon>
        <taxon>Ascomycota</taxon>
        <taxon>Pezizomycotina</taxon>
        <taxon>Dothideomycetes</taxon>
        <taxon>Dothideomycetidae</taxon>
        <taxon>Dothideales</taxon>
        <taxon>Saccotheciaceae</taxon>
        <taxon>Aureobasidium</taxon>
    </lineage>
</organism>
<dbReference type="PROSITE" id="PS50088">
    <property type="entry name" value="ANK_REPEAT"/>
    <property type="match status" value="1"/>
</dbReference>
<dbReference type="AlphaFoldDB" id="A0A074YQG6"/>
<feature type="region of interest" description="Disordered" evidence="2">
    <location>
        <begin position="805"/>
        <end position="835"/>
    </location>
</feature>
<dbReference type="SUPFAM" id="SSF48403">
    <property type="entry name" value="Ankyrin repeat"/>
    <property type="match status" value="1"/>
</dbReference>
<dbReference type="SMART" id="SM00248">
    <property type="entry name" value="ANK"/>
    <property type="match status" value="1"/>
</dbReference>
<feature type="domain" description="C2H2-type" evidence="3">
    <location>
        <begin position="14"/>
        <end position="36"/>
    </location>
</feature>
<protein>
    <recommendedName>
        <fullName evidence="3">C2H2-type domain-containing protein</fullName>
    </recommendedName>
</protein>
<evidence type="ECO:0000259" key="3">
    <source>
        <dbReference type="PROSITE" id="PS00028"/>
    </source>
</evidence>
<evidence type="ECO:0000256" key="2">
    <source>
        <dbReference type="SAM" id="MobiDB-lite"/>
    </source>
</evidence>
<reference evidence="4 5" key="1">
    <citation type="journal article" date="2014" name="BMC Genomics">
        <title>Genome sequencing of four Aureobasidium pullulans varieties: biotechnological potential, stress tolerance, and description of new species.</title>
        <authorList>
            <person name="Gostin Ar C."/>
            <person name="Ohm R.A."/>
            <person name="Kogej T."/>
            <person name="Sonjak S."/>
            <person name="Turk M."/>
            <person name="Zajc J."/>
            <person name="Zalar P."/>
            <person name="Grube M."/>
            <person name="Sun H."/>
            <person name="Han J."/>
            <person name="Sharma A."/>
            <person name="Chiniquy J."/>
            <person name="Ngan C.Y."/>
            <person name="Lipzen A."/>
            <person name="Barry K."/>
            <person name="Grigoriev I.V."/>
            <person name="Gunde-Cimerman N."/>
        </authorList>
    </citation>
    <scope>NUCLEOTIDE SEQUENCE [LARGE SCALE GENOMIC DNA]</scope>
    <source>
        <strain evidence="4 5">EXF-2481</strain>
    </source>
</reference>
<dbReference type="EMBL" id="KL584756">
    <property type="protein sequence ID" value="KEQ96332.1"/>
    <property type="molecule type" value="Genomic_DNA"/>
</dbReference>
<feature type="region of interest" description="Disordered" evidence="2">
    <location>
        <begin position="240"/>
        <end position="259"/>
    </location>
</feature>
<dbReference type="InterPro" id="IPR002110">
    <property type="entry name" value="Ankyrin_rpt"/>
</dbReference>
<dbReference type="Proteomes" id="UP000030641">
    <property type="component" value="Unassembled WGS sequence"/>
</dbReference>
<evidence type="ECO:0000313" key="5">
    <source>
        <dbReference type="Proteomes" id="UP000030641"/>
    </source>
</evidence>
<dbReference type="Gene3D" id="1.25.40.20">
    <property type="entry name" value="Ankyrin repeat-containing domain"/>
    <property type="match status" value="1"/>
</dbReference>